<organism evidence="1 2">
    <name type="scientific">Winogradskyella sediminis</name>
    <dbReference type="NCBI Taxonomy" id="1382466"/>
    <lineage>
        <taxon>Bacteria</taxon>
        <taxon>Pseudomonadati</taxon>
        <taxon>Bacteroidota</taxon>
        <taxon>Flavobacteriia</taxon>
        <taxon>Flavobacteriales</taxon>
        <taxon>Flavobacteriaceae</taxon>
        <taxon>Winogradskyella</taxon>
    </lineage>
</organism>
<keyword evidence="2" id="KW-1185">Reference proteome</keyword>
<dbReference type="Pfam" id="PF20113">
    <property type="entry name" value="DUF6503"/>
    <property type="match status" value="1"/>
</dbReference>
<protein>
    <submittedName>
        <fullName evidence="1">Uncharacterized protein</fullName>
    </submittedName>
</protein>
<dbReference type="AlphaFoldDB" id="A0A1H1SL13"/>
<accession>A0A1H1SL13</accession>
<reference evidence="1 2" key="1">
    <citation type="submission" date="2016-10" db="EMBL/GenBank/DDBJ databases">
        <authorList>
            <person name="Varghese N."/>
            <person name="Submissions S."/>
        </authorList>
    </citation>
    <scope>NUCLEOTIDE SEQUENCE [LARGE SCALE GENOMIC DNA]</scope>
    <source>
        <strain evidence="1 2">RHA_55</strain>
    </source>
</reference>
<evidence type="ECO:0000313" key="1">
    <source>
        <dbReference type="EMBL" id="SDS48416.1"/>
    </source>
</evidence>
<evidence type="ECO:0000313" key="2">
    <source>
        <dbReference type="Proteomes" id="UP000198963"/>
    </source>
</evidence>
<proteinExistence type="predicted"/>
<dbReference type="Proteomes" id="UP000198963">
    <property type="component" value="Chromosome I"/>
</dbReference>
<dbReference type="InterPro" id="IPR045444">
    <property type="entry name" value="DUF6503"/>
</dbReference>
<dbReference type="RefSeq" id="WP_092446122.1">
    <property type="nucleotide sequence ID" value="NZ_LT629774.1"/>
</dbReference>
<dbReference type="EMBL" id="LT629774">
    <property type="protein sequence ID" value="SDS48416.1"/>
    <property type="molecule type" value="Genomic_DNA"/>
</dbReference>
<name>A0A1H1SL13_9FLAO</name>
<dbReference type="STRING" id="1249933.SAMN04489797_1698"/>
<gene>
    <name evidence="1" type="ORF">SAMN04489797_1698</name>
</gene>
<dbReference type="PROSITE" id="PS51257">
    <property type="entry name" value="PROKAR_LIPOPROTEIN"/>
    <property type="match status" value="1"/>
</dbReference>
<sequence>MSYMLKSGLIGLLLLTLVVSCKNEKKETKAVEITESAVTETVALTPVETIEKAYNKEAFLSHDAISLDMVINFGGNERLNGKMTFLTNSTKGKIELNDGASIYYDGAKVFHSKNLKNEKAARFDAYTWMYFLLFPNKLSDDGTIWSDVETLNLDDTSYNAQTLTFEANTGDAPDDWYIVYSDPKTHMIDYVAYIVTVNKSKAAAESDPHAIGYTNYKMIEDVPVAHHWEFYEWSKDNGLGKVIGNATLSNVEFVKADADTFSIPEGFVEK</sequence>